<dbReference type="Proteomes" id="UP001199659">
    <property type="component" value="Chromosome"/>
</dbReference>
<evidence type="ECO:0008006" key="3">
    <source>
        <dbReference type="Google" id="ProtNLM"/>
    </source>
</evidence>
<sequence>MMTTRITLWRELFAEQPRMLLKNDDFTATAFRYASGVEGLKIENNRGYLVILPWMGQMIWDAQFDGHDLTMRNMFSQPKPATEVVATYGCFAFHSGLLANGCPSAEDTHPLHGEMACAAMDEAWLELDDDALRISGCYEYVMGFGHHYQAQPAVTLRKSSALFDIQMAVTNLASVVMPLQYMCHMNYAYVPDATFSQNIPDEALKLRESVPAHVLPTEQWLAFNQRILQGEASLATLNQPAFYDPEIVFFADKLDAYTDRPEFSMTSPDGTTYVTRFSSAELNYVTRWILYNGDQQVAAFALPATCRPEGHLAAQRNGTLIQVAPQETRTFTVTTGIA</sequence>
<evidence type="ECO:0000313" key="2">
    <source>
        <dbReference type="Proteomes" id="UP001199659"/>
    </source>
</evidence>
<proteinExistence type="predicted"/>
<evidence type="ECO:0000313" key="1">
    <source>
        <dbReference type="EMBL" id="UGS42756.1"/>
    </source>
</evidence>
<keyword evidence="2" id="KW-1185">Reference proteome</keyword>
<dbReference type="Gene3D" id="2.70.98.10">
    <property type="match status" value="1"/>
</dbReference>
<accession>A0ABY3S864</accession>
<protein>
    <recommendedName>
        <fullName evidence="3">DUF4432 domain-containing protein</fullName>
    </recommendedName>
</protein>
<dbReference type="InterPro" id="IPR014718">
    <property type="entry name" value="GH-type_carb-bd"/>
</dbReference>
<organism evidence="1 2">
    <name type="scientific">Pseudocitrobacter corydidari</name>
    <dbReference type="NCBI Taxonomy" id="2891570"/>
    <lineage>
        <taxon>Bacteria</taxon>
        <taxon>Pseudomonadati</taxon>
        <taxon>Pseudomonadota</taxon>
        <taxon>Gammaproteobacteria</taxon>
        <taxon>Enterobacterales</taxon>
        <taxon>Enterobacteriaceae</taxon>
        <taxon>Pseudocitrobacter</taxon>
    </lineage>
</organism>
<name>A0ABY3S864_9ENTR</name>
<reference evidence="1 2" key="1">
    <citation type="journal article" date="2022" name="Int. J. Syst. Evol. Microbiol.">
        <title>Pseudocitrobacter corydidari sp. nov., isolated from the Asian emerald cockroach Corydidarum magnifica.</title>
        <authorList>
            <person name="Guzman J."/>
            <person name="Poehlein A."/>
            <person name="Glaeser S.P."/>
            <person name="Schwengers O."/>
            <person name="Blom J."/>
            <person name="Hollensteiner J."/>
            <person name="Kampfer P."/>
            <person name="Vilcinskas A."/>
        </authorList>
    </citation>
    <scope>NUCLEOTIDE SEQUENCE [LARGE SCALE GENOMIC DNA]</scope>
    <source>
        <strain evidence="1">G163CM</strain>
    </source>
</reference>
<dbReference type="EMBL" id="CP087880">
    <property type="protein sequence ID" value="UGS42756.1"/>
    <property type="molecule type" value="Genomic_DNA"/>
</dbReference>
<dbReference type="SUPFAM" id="SSF74650">
    <property type="entry name" value="Galactose mutarotase-like"/>
    <property type="match status" value="1"/>
</dbReference>
<gene>
    <name evidence="1" type="ORF">G163CM_35160</name>
</gene>
<dbReference type="InterPro" id="IPR011013">
    <property type="entry name" value="Gal_mutarotase_sf_dom"/>
</dbReference>
<dbReference type="CDD" id="cd09269">
    <property type="entry name" value="deoxyribose_mutarotase"/>
    <property type="match status" value="1"/>
</dbReference>